<dbReference type="EMBL" id="GG697436">
    <property type="protein sequence ID" value="EFQ36540.1"/>
    <property type="molecule type" value="Genomic_DNA"/>
</dbReference>
<feature type="compositionally biased region" description="Polar residues" evidence="1">
    <location>
        <begin position="13"/>
        <end position="26"/>
    </location>
</feature>
<sequence>MIPHPKPSPSRAPATSSLPRAQTGAAWTSSKDVEGLAKRVAEKFDAVDLLINNARFLSTWAPLAETDLNEWWTKWEVNIKGIIAIILKILS</sequence>
<dbReference type="InterPro" id="IPR002347">
    <property type="entry name" value="SDR_fam"/>
</dbReference>
<reference evidence="3" key="1">
    <citation type="journal article" date="2012" name="Nat. Genet.">
        <title>Lifestyle transitions in plant pathogenic Colletotrichum fungi deciphered by genome and transcriptome analyses.</title>
        <authorList>
            <person name="O'Connell R.J."/>
            <person name="Thon M.R."/>
            <person name="Hacquard S."/>
            <person name="Amyotte S.G."/>
            <person name="Kleemann J."/>
            <person name="Torres M.F."/>
            <person name="Damm U."/>
            <person name="Buiate E.A."/>
            <person name="Epstein L."/>
            <person name="Alkan N."/>
            <person name="Altmueller J."/>
            <person name="Alvarado-Balderrama L."/>
            <person name="Bauser C.A."/>
            <person name="Becker C."/>
            <person name="Birren B.W."/>
            <person name="Chen Z."/>
            <person name="Choi J."/>
            <person name="Crouch J.A."/>
            <person name="Duvick J.P."/>
            <person name="Farman M.A."/>
            <person name="Gan P."/>
            <person name="Heiman D."/>
            <person name="Henrissat B."/>
            <person name="Howard R.J."/>
            <person name="Kabbage M."/>
            <person name="Koch C."/>
            <person name="Kracher B."/>
            <person name="Kubo Y."/>
            <person name="Law A.D."/>
            <person name="Lebrun M.-H."/>
            <person name="Lee Y.-H."/>
            <person name="Miyara I."/>
            <person name="Moore N."/>
            <person name="Neumann U."/>
            <person name="Nordstroem K."/>
            <person name="Panaccione D.G."/>
            <person name="Panstruga R."/>
            <person name="Place M."/>
            <person name="Proctor R.H."/>
            <person name="Prusky D."/>
            <person name="Rech G."/>
            <person name="Reinhardt R."/>
            <person name="Rollins J.A."/>
            <person name="Rounsley S."/>
            <person name="Schardl C.L."/>
            <person name="Schwartz D.C."/>
            <person name="Shenoy N."/>
            <person name="Shirasu K."/>
            <person name="Sikhakolli U.R."/>
            <person name="Stueber K."/>
            <person name="Sukno S.A."/>
            <person name="Sweigard J.A."/>
            <person name="Takano Y."/>
            <person name="Takahara H."/>
            <person name="Trail F."/>
            <person name="van der Does H.C."/>
            <person name="Voll L.M."/>
            <person name="Will I."/>
            <person name="Young S."/>
            <person name="Zeng Q."/>
            <person name="Zhang J."/>
            <person name="Zhou S."/>
            <person name="Dickman M.B."/>
            <person name="Schulze-Lefert P."/>
            <person name="Ver Loren van Themaat E."/>
            <person name="Ma L.-J."/>
            <person name="Vaillancourt L.J."/>
        </authorList>
    </citation>
    <scope>NUCLEOTIDE SEQUENCE [LARGE SCALE GENOMIC DNA]</scope>
    <source>
        <strain evidence="3">M1.001 / M2 / FGSC 10212</strain>
    </source>
</reference>
<dbReference type="OrthoDB" id="1933717at2759"/>
<feature type="region of interest" description="Disordered" evidence="1">
    <location>
        <begin position="1"/>
        <end position="26"/>
    </location>
</feature>
<feature type="compositionally biased region" description="Pro residues" evidence="1">
    <location>
        <begin position="1"/>
        <end position="10"/>
    </location>
</feature>
<dbReference type="RefSeq" id="XP_008100560.1">
    <property type="nucleotide sequence ID" value="XM_008102369.1"/>
</dbReference>
<evidence type="ECO:0000256" key="1">
    <source>
        <dbReference type="SAM" id="MobiDB-lite"/>
    </source>
</evidence>
<dbReference type="AlphaFoldDB" id="E3R0A2"/>
<evidence type="ECO:0008006" key="4">
    <source>
        <dbReference type="Google" id="ProtNLM"/>
    </source>
</evidence>
<name>E3R0A2_COLGM</name>
<organism evidence="3">
    <name type="scientific">Colletotrichum graminicola (strain M1.001 / M2 / FGSC 10212)</name>
    <name type="common">Maize anthracnose fungus</name>
    <name type="synonym">Glomerella graminicola</name>
    <dbReference type="NCBI Taxonomy" id="645133"/>
    <lineage>
        <taxon>Eukaryota</taxon>
        <taxon>Fungi</taxon>
        <taxon>Dikarya</taxon>
        <taxon>Ascomycota</taxon>
        <taxon>Pezizomycotina</taxon>
        <taxon>Sordariomycetes</taxon>
        <taxon>Hypocreomycetidae</taxon>
        <taxon>Glomerellales</taxon>
        <taxon>Glomerellaceae</taxon>
        <taxon>Colletotrichum</taxon>
        <taxon>Colletotrichum graminicola species complex</taxon>
    </lineage>
</organism>
<dbReference type="Pfam" id="PF00106">
    <property type="entry name" value="adh_short"/>
    <property type="match status" value="1"/>
</dbReference>
<evidence type="ECO:0000313" key="3">
    <source>
        <dbReference type="Proteomes" id="UP000008782"/>
    </source>
</evidence>
<dbReference type="VEuPathDB" id="FungiDB:GLRG_11675"/>
<accession>E3R0A2</accession>
<dbReference type="SUPFAM" id="SSF51735">
    <property type="entry name" value="NAD(P)-binding Rossmann-fold domains"/>
    <property type="match status" value="1"/>
</dbReference>
<dbReference type="Gene3D" id="3.40.50.720">
    <property type="entry name" value="NAD(P)-binding Rossmann-like Domain"/>
    <property type="match status" value="1"/>
</dbReference>
<gene>
    <name evidence="2" type="ORF">GLRG_11675</name>
</gene>
<evidence type="ECO:0000313" key="2">
    <source>
        <dbReference type="EMBL" id="EFQ36540.1"/>
    </source>
</evidence>
<protein>
    <recommendedName>
        <fullName evidence="4">Short chain dehydrogenase</fullName>
    </recommendedName>
</protein>
<dbReference type="GeneID" id="24417039"/>
<dbReference type="HOGENOM" id="CLU_2426894_0_0_1"/>
<keyword evidence="3" id="KW-1185">Reference proteome</keyword>
<dbReference type="Proteomes" id="UP000008782">
    <property type="component" value="Unassembled WGS sequence"/>
</dbReference>
<proteinExistence type="predicted"/>
<dbReference type="InterPro" id="IPR036291">
    <property type="entry name" value="NAD(P)-bd_dom_sf"/>
</dbReference>